<dbReference type="GO" id="GO:0140359">
    <property type="term" value="F:ABC-type transporter activity"/>
    <property type="evidence" value="ECO:0007669"/>
    <property type="project" value="InterPro"/>
</dbReference>
<feature type="domain" description="ABC transporter" evidence="4">
    <location>
        <begin position="59"/>
        <end position="289"/>
    </location>
</feature>
<comment type="caution">
    <text evidence="5">The sequence shown here is derived from an EMBL/GenBank/DDBJ whole genome shotgun (WGS) entry which is preliminary data.</text>
</comment>
<keyword evidence="2" id="KW-0547">Nucleotide-binding</keyword>
<organism evidence="5 6">
    <name type="scientific">Christensenella minuta</name>
    <dbReference type="NCBI Taxonomy" id="626937"/>
    <lineage>
        <taxon>Bacteria</taxon>
        <taxon>Bacillati</taxon>
        <taxon>Bacillota</taxon>
        <taxon>Clostridia</taxon>
        <taxon>Christensenellales</taxon>
        <taxon>Christensenellaceae</taxon>
        <taxon>Christensenella</taxon>
    </lineage>
</organism>
<dbReference type="CDD" id="cd03301">
    <property type="entry name" value="ABC_MalK_N"/>
    <property type="match status" value="1"/>
</dbReference>
<dbReference type="PROSITE" id="PS00211">
    <property type="entry name" value="ABC_TRANSPORTER_1"/>
    <property type="match status" value="1"/>
</dbReference>
<dbReference type="AlphaFoldDB" id="A0A136Q6R4"/>
<dbReference type="InterPro" id="IPR027417">
    <property type="entry name" value="P-loop_NTPase"/>
</dbReference>
<dbReference type="PATRIC" id="fig|626937.4.peg.762"/>
<dbReference type="FunFam" id="3.40.50.300:FF:000042">
    <property type="entry name" value="Maltose/maltodextrin ABC transporter, ATP-binding protein"/>
    <property type="match status" value="1"/>
</dbReference>
<dbReference type="Gene3D" id="3.40.50.300">
    <property type="entry name" value="P-loop containing nucleotide triphosphate hydrolases"/>
    <property type="match status" value="1"/>
</dbReference>
<proteinExistence type="predicted"/>
<dbReference type="InterPro" id="IPR012340">
    <property type="entry name" value="NA-bd_OB-fold"/>
</dbReference>
<dbReference type="PROSITE" id="PS50893">
    <property type="entry name" value="ABC_TRANSPORTER_2"/>
    <property type="match status" value="1"/>
</dbReference>
<dbReference type="STRING" id="626937.HMPREF3293_00777"/>
<evidence type="ECO:0000259" key="4">
    <source>
        <dbReference type="PROSITE" id="PS50893"/>
    </source>
</evidence>
<dbReference type="Proteomes" id="UP000070366">
    <property type="component" value="Unassembled WGS sequence"/>
</dbReference>
<sequence>METCYNAYGGVSVREACFAEADAPEPKNMANVILKNIKKVYPHAGGAVKKKKRTKEEGAKKSNLQITEQGVVAVQAFNLDIADKEFIVLVGPSGCGKSTLLRMIAGLEEITEGELYIGDNMVNDVEPKNRDIAMVFQNYALYPHMTVFENMAFALKLRKIPKDEIKRKVQEAAEILDITEYLDRKPKALSGGQRQRVAIGRAIVRQPQVFLMDEPLSNLDAKLRNQMRAEIIKLRQKVDTTFIYVTHDQTEAMTLGDRIVVMNDGFIQQIGTPQEVFDHPANIFVAGFIGSPQMNFFDAKLLRGGEGYSVSVNGVRFGLPEEKQALLRTRDVPEQEIVLGIRPEHITIGREDDDACVPAVVDLSEMMGTSIHLHADVNGKDVVVVVPTADAQDEGRSAFTHGMGIKMEFGGNVVHLFGREDGKNLCL</sequence>
<dbReference type="GO" id="GO:0008643">
    <property type="term" value="P:carbohydrate transport"/>
    <property type="evidence" value="ECO:0007669"/>
    <property type="project" value="InterPro"/>
</dbReference>
<dbReference type="PANTHER" id="PTHR43875:SF1">
    <property type="entry name" value="OSMOPROTECTIVE COMPOUNDS UPTAKE ATP-BINDING PROTEIN GGTA"/>
    <property type="match status" value="1"/>
</dbReference>
<accession>A0A136Q6R4</accession>
<dbReference type="SUPFAM" id="SSF50331">
    <property type="entry name" value="MOP-like"/>
    <property type="match status" value="1"/>
</dbReference>
<dbReference type="Gene3D" id="2.40.50.100">
    <property type="match status" value="1"/>
</dbReference>
<keyword evidence="3 5" id="KW-0067">ATP-binding</keyword>
<dbReference type="InterPro" id="IPR003593">
    <property type="entry name" value="AAA+_ATPase"/>
</dbReference>
<dbReference type="SMART" id="SM00382">
    <property type="entry name" value="AAA"/>
    <property type="match status" value="1"/>
</dbReference>
<dbReference type="InterPro" id="IPR003439">
    <property type="entry name" value="ABC_transporter-like_ATP-bd"/>
</dbReference>
<dbReference type="GO" id="GO:0005524">
    <property type="term" value="F:ATP binding"/>
    <property type="evidence" value="ECO:0007669"/>
    <property type="project" value="UniProtKB-KW"/>
</dbReference>
<dbReference type="InterPro" id="IPR047641">
    <property type="entry name" value="ABC_transpr_MalK/UgpC-like"/>
</dbReference>
<dbReference type="EMBL" id="LSZW01000046">
    <property type="protein sequence ID" value="KXK66371.1"/>
    <property type="molecule type" value="Genomic_DNA"/>
</dbReference>
<dbReference type="InterPro" id="IPR015855">
    <property type="entry name" value="ABC_transpr_MalK-like"/>
</dbReference>
<dbReference type="SUPFAM" id="SSF52540">
    <property type="entry name" value="P-loop containing nucleoside triphosphate hydrolases"/>
    <property type="match status" value="1"/>
</dbReference>
<dbReference type="Pfam" id="PF00005">
    <property type="entry name" value="ABC_tran"/>
    <property type="match status" value="1"/>
</dbReference>
<evidence type="ECO:0000256" key="2">
    <source>
        <dbReference type="ARBA" id="ARBA00022741"/>
    </source>
</evidence>
<protein>
    <submittedName>
        <fullName evidence="5">ABC transporter, ATP-binding protein</fullName>
    </submittedName>
</protein>
<name>A0A136Q6R4_9FIRM</name>
<evidence type="ECO:0000313" key="6">
    <source>
        <dbReference type="Proteomes" id="UP000070366"/>
    </source>
</evidence>
<dbReference type="GO" id="GO:0055052">
    <property type="term" value="C:ATP-binding cassette (ABC) transporter complex, substrate-binding subunit-containing"/>
    <property type="evidence" value="ECO:0007669"/>
    <property type="project" value="TreeGrafter"/>
</dbReference>
<gene>
    <name evidence="5" type="ORF">HMPREF3293_00777</name>
</gene>
<evidence type="ECO:0000256" key="3">
    <source>
        <dbReference type="ARBA" id="ARBA00022840"/>
    </source>
</evidence>
<keyword evidence="1" id="KW-0813">Transport</keyword>
<dbReference type="NCBIfam" id="NF008653">
    <property type="entry name" value="PRK11650.1"/>
    <property type="match status" value="1"/>
</dbReference>
<keyword evidence="6" id="KW-1185">Reference proteome</keyword>
<dbReference type="GO" id="GO:0016887">
    <property type="term" value="F:ATP hydrolysis activity"/>
    <property type="evidence" value="ECO:0007669"/>
    <property type="project" value="InterPro"/>
</dbReference>
<dbReference type="PANTHER" id="PTHR43875">
    <property type="entry name" value="MALTODEXTRIN IMPORT ATP-BINDING PROTEIN MSMX"/>
    <property type="match status" value="1"/>
</dbReference>
<evidence type="ECO:0000313" key="5">
    <source>
        <dbReference type="EMBL" id="KXK66371.1"/>
    </source>
</evidence>
<dbReference type="InterPro" id="IPR040582">
    <property type="entry name" value="OB_MalK-like"/>
</dbReference>
<evidence type="ECO:0000256" key="1">
    <source>
        <dbReference type="ARBA" id="ARBA00022448"/>
    </source>
</evidence>
<dbReference type="Gene3D" id="2.40.50.140">
    <property type="entry name" value="Nucleic acid-binding proteins"/>
    <property type="match status" value="1"/>
</dbReference>
<reference evidence="5 6" key="1">
    <citation type="submission" date="2016-02" db="EMBL/GenBank/DDBJ databases">
        <authorList>
            <person name="Wen L."/>
            <person name="He K."/>
            <person name="Yang H."/>
        </authorList>
    </citation>
    <scope>NUCLEOTIDE SEQUENCE [LARGE SCALE GENOMIC DNA]</scope>
    <source>
        <strain evidence="5 6">DSM 22607</strain>
    </source>
</reference>
<dbReference type="InterPro" id="IPR017871">
    <property type="entry name" value="ABC_transporter-like_CS"/>
</dbReference>
<dbReference type="Pfam" id="PF17912">
    <property type="entry name" value="OB_MalK"/>
    <property type="match status" value="1"/>
</dbReference>
<dbReference type="InterPro" id="IPR008995">
    <property type="entry name" value="Mo/tungstate-bd_C_term_dom"/>
</dbReference>